<organism evidence="2 3">
    <name type="scientific">Sphaerosporella brunnea</name>
    <dbReference type="NCBI Taxonomy" id="1250544"/>
    <lineage>
        <taxon>Eukaryota</taxon>
        <taxon>Fungi</taxon>
        <taxon>Dikarya</taxon>
        <taxon>Ascomycota</taxon>
        <taxon>Pezizomycotina</taxon>
        <taxon>Pezizomycetes</taxon>
        <taxon>Pezizales</taxon>
        <taxon>Pyronemataceae</taxon>
        <taxon>Sphaerosporella</taxon>
    </lineage>
</organism>
<feature type="region of interest" description="Disordered" evidence="1">
    <location>
        <begin position="31"/>
        <end position="201"/>
    </location>
</feature>
<dbReference type="FunCoup" id="A0A5J5EE74">
    <property type="interactions" value="60"/>
</dbReference>
<evidence type="ECO:0000313" key="2">
    <source>
        <dbReference type="EMBL" id="KAA8893945.1"/>
    </source>
</evidence>
<feature type="region of interest" description="Disordered" evidence="1">
    <location>
        <begin position="213"/>
        <end position="252"/>
    </location>
</feature>
<feature type="compositionally biased region" description="Polar residues" evidence="1">
    <location>
        <begin position="222"/>
        <end position="241"/>
    </location>
</feature>
<comment type="caution">
    <text evidence="2">The sequence shown here is derived from an EMBL/GenBank/DDBJ whole genome shotgun (WGS) entry which is preliminary data.</text>
</comment>
<feature type="compositionally biased region" description="Low complexity" evidence="1">
    <location>
        <begin position="82"/>
        <end position="93"/>
    </location>
</feature>
<protein>
    <submittedName>
        <fullName evidence="2">Rgp1-domain-containing protein</fullName>
    </submittedName>
</protein>
<dbReference type="InParanoid" id="A0A5J5EE74"/>
<accession>A0A5J5EE74</accession>
<evidence type="ECO:0000313" key="3">
    <source>
        <dbReference type="Proteomes" id="UP000326924"/>
    </source>
</evidence>
<dbReference type="Gene3D" id="2.60.40.640">
    <property type="match status" value="1"/>
</dbReference>
<dbReference type="InterPro" id="IPR014848">
    <property type="entry name" value="Rgp1"/>
</dbReference>
<sequence length="827" mass="87213">MSDIRVFVTFPESPAVFAGETLQCKITFKNVSQKSGPKGPTSSLLSSPTGNGFSLGNSLGARIPPLASPLQIPAGRSSGRISPRATSSRPPSTGFKLSLPHAPPSARSPVVPSSPVATSDSRSGHKHQRTVSIVSISSDAGIENGRASREAGLRSPPPMPRSRGHGRVASLQITPGKHAVPNGSTPASAVPGRKNSQAPLPAPISEAETLSKFTFPPRKPSAPSTPLSPNSRHGRSQSATTKPFEFPPTSATAMRGLRIDTNDVGPQTNGATHIDLRSPINETDNEEMSLARVIPAQSVCGETPRSSVEFYNMANSTTETLLSEYDPRGVSRLMRPSHGRRHSLLSIGPKAAESLMMGYAHVVGSFVLDGSLIQTSVFEDVKRKGVVGTHSGGGVVGLETSKSDGGFLSGLGWGLGGLLGGGGMSSIAEMKNAASAKSIPILSTPQSILFVDLRLCPGESRTYLFKFALPKNIPPSHRGKAIKITYNLVVGTQRPGKGVVQPSVVEIPFRVYPHVNGNGSLNTHDLMSPVVLLRDEATTECLEEPRLPTPSPPPAKGNWKQESSLEDFLAYVDDLLTPNESGLNSAGTMGLLSPSFGPNSKRLSFYDDLPATSKDAVEMALIGGAGTGKSSIFEIARNGLRVAAITLARPAYKLGENMTAIVDFSNAQIPCYHIHASLESSETVSPSLALRSPASIHRATRKVYAHHSESTLFANRILFTPTIPASATPEFSTSGVSNSWFLRFEFITAARSPNGPGTQTPPLFEDLLEQTYADDRGELYEPRQGVLVESFDASIPVKMYPNGAADVGTAATSGVQTGAAATVGFPV</sequence>
<dbReference type="PANTHER" id="PTHR12507">
    <property type="entry name" value="REDUCED GROWTH PHENOTYPE 1 RGP1, YEAST -RELATED"/>
    <property type="match status" value="1"/>
</dbReference>
<evidence type="ECO:0000256" key="1">
    <source>
        <dbReference type="SAM" id="MobiDB-lite"/>
    </source>
</evidence>
<gene>
    <name evidence="2" type="ORF">FN846DRAFT_461623</name>
</gene>
<dbReference type="InterPro" id="IPR014752">
    <property type="entry name" value="Arrestin-like_C"/>
</dbReference>
<dbReference type="AlphaFoldDB" id="A0A5J5EE74"/>
<keyword evidence="3" id="KW-1185">Reference proteome</keyword>
<dbReference type="OrthoDB" id="1918at2759"/>
<feature type="compositionally biased region" description="Polar residues" evidence="1">
    <location>
        <begin position="31"/>
        <end position="57"/>
    </location>
</feature>
<proteinExistence type="predicted"/>
<dbReference type="Pfam" id="PF08737">
    <property type="entry name" value="Rgp1"/>
    <property type="match status" value="1"/>
</dbReference>
<reference evidence="2 3" key="1">
    <citation type="submission" date="2019-09" db="EMBL/GenBank/DDBJ databases">
        <title>Draft genome of the ectomycorrhizal ascomycete Sphaerosporella brunnea.</title>
        <authorList>
            <consortium name="DOE Joint Genome Institute"/>
            <person name="Benucci G.M."/>
            <person name="Marozzi G."/>
            <person name="Antonielli L."/>
            <person name="Sanchez S."/>
            <person name="Marco P."/>
            <person name="Wang X."/>
            <person name="Falini L.B."/>
            <person name="Barry K."/>
            <person name="Haridas S."/>
            <person name="Lipzen A."/>
            <person name="Labutti K."/>
            <person name="Grigoriev I.V."/>
            <person name="Murat C."/>
            <person name="Martin F."/>
            <person name="Albertini E."/>
            <person name="Donnini D."/>
            <person name="Bonito G."/>
        </authorList>
    </citation>
    <scope>NUCLEOTIDE SEQUENCE [LARGE SCALE GENOMIC DNA]</scope>
    <source>
        <strain evidence="2 3">Sb_GMNB300</strain>
    </source>
</reference>
<name>A0A5J5EE74_9PEZI</name>
<dbReference type="Proteomes" id="UP000326924">
    <property type="component" value="Unassembled WGS sequence"/>
</dbReference>
<feature type="compositionally biased region" description="Low complexity" evidence="1">
    <location>
        <begin position="104"/>
        <end position="121"/>
    </location>
</feature>
<dbReference type="EMBL" id="VXIS01000387">
    <property type="protein sequence ID" value="KAA8893945.1"/>
    <property type="molecule type" value="Genomic_DNA"/>
</dbReference>